<organism evidence="1 2">
    <name type="scientific">Metabacillus endolithicus</name>
    <dbReference type="NCBI Taxonomy" id="1535204"/>
    <lineage>
        <taxon>Bacteria</taxon>
        <taxon>Bacillati</taxon>
        <taxon>Bacillota</taxon>
        <taxon>Bacilli</taxon>
        <taxon>Bacillales</taxon>
        <taxon>Bacillaceae</taxon>
        <taxon>Metabacillus</taxon>
    </lineage>
</organism>
<dbReference type="InterPro" id="IPR036638">
    <property type="entry name" value="HLH_DNA-bd_sf"/>
</dbReference>
<dbReference type="Proteomes" id="UP001597318">
    <property type="component" value="Unassembled WGS sequence"/>
</dbReference>
<dbReference type="InterPro" id="IPR018540">
    <property type="entry name" value="Spo0E-like"/>
</dbReference>
<dbReference type="Pfam" id="PF09388">
    <property type="entry name" value="SpoOE-like"/>
    <property type="match status" value="1"/>
</dbReference>
<protein>
    <submittedName>
        <fullName evidence="1">Aspartyl-phosphate phosphatase Spo0E family protein</fullName>
    </submittedName>
</protein>
<comment type="caution">
    <text evidence="1">The sequence shown here is derived from an EMBL/GenBank/DDBJ whole genome shotgun (WGS) entry which is preliminary data.</text>
</comment>
<keyword evidence="2" id="KW-1185">Reference proteome</keyword>
<sequence length="54" mass="6638">MIKLKIYFLKLRIYILRKQMVSTGMNKGLNHPTTLKHSQELDYLLNTYRYYKEK</sequence>
<dbReference type="Gene3D" id="4.10.280.10">
    <property type="entry name" value="Helix-loop-helix DNA-binding domain"/>
    <property type="match status" value="1"/>
</dbReference>
<dbReference type="RefSeq" id="WP_247346403.1">
    <property type="nucleotide sequence ID" value="NZ_CP095550.1"/>
</dbReference>
<name>A0ABW5C1E1_9BACI</name>
<proteinExistence type="predicted"/>
<accession>A0ABW5C1E1</accession>
<gene>
    <name evidence="1" type="ORF">ACFSKK_14445</name>
</gene>
<dbReference type="SUPFAM" id="SSF140500">
    <property type="entry name" value="BAS1536-like"/>
    <property type="match status" value="1"/>
</dbReference>
<evidence type="ECO:0000313" key="1">
    <source>
        <dbReference type="EMBL" id="MFD2214886.1"/>
    </source>
</evidence>
<dbReference type="InterPro" id="IPR037208">
    <property type="entry name" value="Spo0E-like_sf"/>
</dbReference>
<evidence type="ECO:0000313" key="2">
    <source>
        <dbReference type="Proteomes" id="UP001597318"/>
    </source>
</evidence>
<dbReference type="EMBL" id="JBHUIK010000003">
    <property type="protein sequence ID" value="MFD2214886.1"/>
    <property type="molecule type" value="Genomic_DNA"/>
</dbReference>
<reference evidence="2" key="1">
    <citation type="journal article" date="2019" name="Int. J. Syst. Evol. Microbiol.">
        <title>The Global Catalogue of Microorganisms (GCM) 10K type strain sequencing project: providing services to taxonomists for standard genome sequencing and annotation.</title>
        <authorList>
            <consortium name="The Broad Institute Genomics Platform"/>
            <consortium name="The Broad Institute Genome Sequencing Center for Infectious Disease"/>
            <person name="Wu L."/>
            <person name="Ma J."/>
        </authorList>
    </citation>
    <scope>NUCLEOTIDE SEQUENCE [LARGE SCALE GENOMIC DNA]</scope>
    <source>
        <strain evidence="2">CGMCC 1.15474</strain>
    </source>
</reference>